<evidence type="ECO:0000313" key="1">
    <source>
        <dbReference type="EMBL" id="KAJ3562064.1"/>
    </source>
</evidence>
<accession>A0AAD5VQA2</accession>
<gene>
    <name evidence="1" type="ORF">NP233_g9810</name>
</gene>
<comment type="caution">
    <text evidence="1">The sequence shown here is derived from an EMBL/GenBank/DDBJ whole genome shotgun (WGS) entry which is preliminary data.</text>
</comment>
<proteinExistence type="predicted"/>
<sequence length="99" mass="11399">MENTSLKVAVREYLKLLVAACDLRVQADEATKLVTLLSKSKSSQEEIRPHRIRYHTLYAQWDIAMEPVKLAYQKAIGLKREFLDDDVSIPSFGRCLFLD</sequence>
<reference evidence="1" key="1">
    <citation type="submission" date="2022-07" db="EMBL/GenBank/DDBJ databases">
        <title>Genome Sequence of Leucocoprinus birnbaumii.</title>
        <authorList>
            <person name="Buettner E."/>
        </authorList>
    </citation>
    <scope>NUCLEOTIDE SEQUENCE</scope>
    <source>
        <strain evidence="1">VT141</strain>
    </source>
</reference>
<name>A0AAD5VQA2_9AGAR</name>
<dbReference type="Proteomes" id="UP001213000">
    <property type="component" value="Unassembled WGS sequence"/>
</dbReference>
<dbReference type="AlphaFoldDB" id="A0AAD5VQA2"/>
<keyword evidence="2" id="KW-1185">Reference proteome</keyword>
<dbReference type="EMBL" id="JANIEX010000917">
    <property type="protein sequence ID" value="KAJ3562064.1"/>
    <property type="molecule type" value="Genomic_DNA"/>
</dbReference>
<evidence type="ECO:0000313" key="2">
    <source>
        <dbReference type="Proteomes" id="UP001213000"/>
    </source>
</evidence>
<organism evidence="1 2">
    <name type="scientific">Leucocoprinus birnbaumii</name>
    <dbReference type="NCBI Taxonomy" id="56174"/>
    <lineage>
        <taxon>Eukaryota</taxon>
        <taxon>Fungi</taxon>
        <taxon>Dikarya</taxon>
        <taxon>Basidiomycota</taxon>
        <taxon>Agaricomycotina</taxon>
        <taxon>Agaricomycetes</taxon>
        <taxon>Agaricomycetidae</taxon>
        <taxon>Agaricales</taxon>
        <taxon>Agaricineae</taxon>
        <taxon>Agaricaceae</taxon>
        <taxon>Leucocoprinus</taxon>
    </lineage>
</organism>
<protein>
    <submittedName>
        <fullName evidence="1">Uncharacterized protein</fullName>
    </submittedName>
</protein>